<dbReference type="InterPro" id="IPR006047">
    <property type="entry name" value="GH13_cat_dom"/>
</dbReference>
<dbReference type="Proteomes" id="UP000214355">
    <property type="component" value="Chromosome I"/>
</dbReference>
<feature type="domain" description="Glycosyl hydrolase family 13 catalytic" evidence="2">
    <location>
        <begin position="16"/>
        <end position="426"/>
    </location>
</feature>
<dbReference type="CDD" id="cd11332">
    <property type="entry name" value="AmyAc_OligoGlu_TS"/>
    <property type="match status" value="1"/>
</dbReference>
<accession>A0A1H2LDY1</accession>
<dbReference type="STRING" id="131112.SAMN04489737_0751"/>
<dbReference type="InterPro" id="IPR017853">
    <property type="entry name" value="GH"/>
</dbReference>
<dbReference type="OrthoDB" id="9043248at2"/>
<comment type="similarity">
    <text evidence="1">Belongs to the glycosyl hydrolase 13 family.</text>
</comment>
<dbReference type="Gene3D" id="3.20.20.80">
    <property type="entry name" value="Glycosidases"/>
    <property type="match status" value="1"/>
</dbReference>
<name>A0A1H2LDY1_9ACTO</name>
<evidence type="ECO:0000259" key="2">
    <source>
        <dbReference type="SMART" id="SM00642"/>
    </source>
</evidence>
<proteinExistence type="inferred from homology"/>
<dbReference type="SUPFAM" id="SSF51445">
    <property type="entry name" value="(Trans)glycosidases"/>
    <property type="match status" value="1"/>
</dbReference>
<gene>
    <name evidence="3" type="ORF">SAMN04489737_0751</name>
</gene>
<dbReference type="InterPro" id="IPR045857">
    <property type="entry name" value="O16G_dom_2"/>
</dbReference>
<dbReference type="EMBL" id="LT629804">
    <property type="protein sequence ID" value="SDU79129.1"/>
    <property type="molecule type" value="Genomic_DNA"/>
</dbReference>
<dbReference type="PANTHER" id="PTHR10357">
    <property type="entry name" value="ALPHA-AMYLASE FAMILY MEMBER"/>
    <property type="match status" value="1"/>
</dbReference>
<reference evidence="4" key="1">
    <citation type="submission" date="2016-10" db="EMBL/GenBank/DDBJ databases">
        <authorList>
            <person name="Varghese N."/>
            <person name="Submissions S."/>
        </authorList>
    </citation>
    <scope>NUCLEOTIDE SEQUENCE [LARGE SCALE GENOMIC DNA]</scope>
    <source>
        <strain evidence="4">DSM 10002</strain>
    </source>
</reference>
<dbReference type="SMART" id="SM00642">
    <property type="entry name" value="Aamy"/>
    <property type="match status" value="1"/>
</dbReference>
<evidence type="ECO:0000313" key="3">
    <source>
        <dbReference type="EMBL" id="SDU79129.1"/>
    </source>
</evidence>
<evidence type="ECO:0000313" key="4">
    <source>
        <dbReference type="Proteomes" id="UP000214355"/>
    </source>
</evidence>
<dbReference type="AlphaFoldDB" id="A0A1H2LDY1"/>
<keyword evidence="4" id="KW-1185">Reference proteome</keyword>
<protein>
    <submittedName>
        <fullName evidence="3">Alpha-glucosidase</fullName>
    </submittedName>
</protein>
<sequence length="552" mass="62807">MRKDLNQWWRKAVIYQVYPRSFNDTNKDGIGDITGIIDRIDYLRNLGVDAIWISPFYPSPQVDAGYDVADYFDINPEYGSLEDAKELITRAHEAGIKVIIDVVPNHSSSEHVWFQEALRAGHDSPERARYIFRHSIGQPPNNWGSMFGGSAWSPVEPLTGKAEDQDWWYLHLFAPEQPDFDWNNSDVHNIFLDYFRFWCNLGVDGFRVDVAHGLVKQAGLPDDEVGPDRWGSGKREADELDSGPMFDQDGVHDIYREWRNVLNEYGPDRMMVAEAWVDPPARGALYVREEEMSQAFNFDYLKCGWRPERLRHIIDQTLREMGNVGAPVTWVLSNHDVVRHTSRFGFDPGHSTEGGIGIGDPQPDRDLGLQRGLSMTLFTLGLPGSAYIYQGEELGLPEVTDMPDDARQDPTWLRTGHRVRGRDGCRVPLPWKSDPQDTGFGVHPWLPQPTDWHRFSVQAQEQDPSSVLNMYRKMIGLRRQYDLGAGDFSWIQNTNSELLLGQNGPIILALNMGDKPAVIQGKFSVIVSTGRYRLQSDTCEIDANSAVWLTQQ</sequence>
<dbReference type="GO" id="GO:0009313">
    <property type="term" value="P:oligosaccharide catabolic process"/>
    <property type="evidence" value="ECO:0007669"/>
    <property type="project" value="TreeGrafter"/>
</dbReference>
<evidence type="ECO:0000256" key="1">
    <source>
        <dbReference type="ARBA" id="ARBA00008061"/>
    </source>
</evidence>
<dbReference type="Pfam" id="PF00128">
    <property type="entry name" value="Alpha-amylase"/>
    <property type="match status" value="1"/>
</dbReference>
<dbReference type="GO" id="GO:0004556">
    <property type="term" value="F:alpha-amylase activity"/>
    <property type="evidence" value="ECO:0007669"/>
    <property type="project" value="TreeGrafter"/>
</dbReference>
<organism evidence="3 4">
    <name type="scientific">Arcanobacterium phocae</name>
    <dbReference type="NCBI Taxonomy" id="131112"/>
    <lineage>
        <taxon>Bacteria</taxon>
        <taxon>Bacillati</taxon>
        <taxon>Actinomycetota</taxon>
        <taxon>Actinomycetes</taxon>
        <taxon>Actinomycetales</taxon>
        <taxon>Actinomycetaceae</taxon>
        <taxon>Arcanobacterium</taxon>
    </lineage>
</organism>
<dbReference type="Gene3D" id="3.90.400.10">
    <property type="entry name" value="Oligo-1,6-glucosidase, Domain 2"/>
    <property type="match status" value="1"/>
</dbReference>
<dbReference type="GeneID" id="65344492"/>
<dbReference type="PANTHER" id="PTHR10357:SF179">
    <property type="entry name" value="NEUTRAL AND BASIC AMINO ACID TRANSPORT PROTEIN RBAT"/>
    <property type="match status" value="1"/>
</dbReference>
<dbReference type="RefSeq" id="WP_091280067.1">
    <property type="nucleotide sequence ID" value="NZ_LT629804.1"/>
</dbReference>